<dbReference type="RefSeq" id="WP_343841885.1">
    <property type="nucleotide sequence ID" value="NZ_BAAADO010000005.1"/>
</dbReference>
<evidence type="ECO:0000313" key="1">
    <source>
        <dbReference type="EMBL" id="GAA0497950.1"/>
    </source>
</evidence>
<proteinExistence type="predicted"/>
<dbReference type="EMBL" id="BAAADO010000005">
    <property type="protein sequence ID" value="GAA0497950.1"/>
    <property type="molecule type" value="Genomic_DNA"/>
</dbReference>
<name>A0ABN1BHG6_9BACI</name>
<comment type="caution">
    <text evidence="1">The sequence shown here is derived from an EMBL/GenBank/DDBJ whole genome shotgun (WGS) entry which is preliminary data.</text>
</comment>
<organism evidence="1 2">
    <name type="scientific">Salinibacillus aidingensis</name>
    <dbReference type="NCBI Taxonomy" id="237684"/>
    <lineage>
        <taxon>Bacteria</taxon>
        <taxon>Bacillati</taxon>
        <taxon>Bacillota</taxon>
        <taxon>Bacilli</taxon>
        <taxon>Bacillales</taxon>
        <taxon>Bacillaceae</taxon>
        <taxon>Salinibacillus</taxon>
    </lineage>
</organism>
<keyword evidence="2" id="KW-1185">Reference proteome</keyword>
<accession>A0ABN1BHG6</accession>
<evidence type="ECO:0000313" key="2">
    <source>
        <dbReference type="Proteomes" id="UP001500880"/>
    </source>
</evidence>
<protein>
    <submittedName>
        <fullName evidence="1">Uncharacterized protein</fullName>
    </submittedName>
</protein>
<sequence>MKVKEKETKKNPTNISVLTLSTDMKVPPAKYESGFKKLDSKTGKCSPAKARTLLRKWV</sequence>
<reference evidence="1 2" key="1">
    <citation type="journal article" date="2019" name="Int. J. Syst. Evol. Microbiol.">
        <title>The Global Catalogue of Microorganisms (GCM) 10K type strain sequencing project: providing services to taxonomists for standard genome sequencing and annotation.</title>
        <authorList>
            <consortium name="The Broad Institute Genomics Platform"/>
            <consortium name="The Broad Institute Genome Sequencing Center for Infectious Disease"/>
            <person name="Wu L."/>
            <person name="Ma J."/>
        </authorList>
    </citation>
    <scope>NUCLEOTIDE SEQUENCE [LARGE SCALE GENOMIC DNA]</scope>
    <source>
        <strain evidence="1 2">JCM 12389</strain>
    </source>
</reference>
<gene>
    <name evidence="1" type="ORF">GCM10008986_26240</name>
</gene>
<dbReference type="Proteomes" id="UP001500880">
    <property type="component" value="Unassembled WGS sequence"/>
</dbReference>